<keyword evidence="1" id="KW-0805">Transcription regulation</keyword>
<evidence type="ECO:0000313" key="5">
    <source>
        <dbReference type="EMBL" id="ALC82708.1"/>
    </source>
</evidence>
<dbReference type="GO" id="GO:0003677">
    <property type="term" value="F:DNA binding"/>
    <property type="evidence" value="ECO:0007669"/>
    <property type="project" value="UniProtKB-KW"/>
</dbReference>
<dbReference type="Gene3D" id="1.10.10.10">
    <property type="entry name" value="Winged helix-like DNA-binding domain superfamily/Winged helix DNA-binding domain"/>
    <property type="match status" value="1"/>
</dbReference>
<dbReference type="STRING" id="1441095.AM592_14805"/>
<keyword evidence="6" id="KW-1185">Reference proteome</keyword>
<proteinExistence type="predicted"/>
<evidence type="ECO:0000313" key="6">
    <source>
        <dbReference type="Proteomes" id="UP000067625"/>
    </source>
</evidence>
<evidence type="ECO:0000259" key="4">
    <source>
        <dbReference type="PROSITE" id="PS50995"/>
    </source>
</evidence>
<dbReference type="RefSeq" id="WP_053604518.1">
    <property type="nucleotide sequence ID" value="NZ_CP012600.1"/>
</dbReference>
<dbReference type="InterPro" id="IPR036388">
    <property type="entry name" value="WH-like_DNA-bd_sf"/>
</dbReference>
<dbReference type="Pfam" id="PF01047">
    <property type="entry name" value="MarR"/>
    <property type="match status" value="1"/>
</dbReference>
<sequence>MESINRKLFHMFNQAARSISKKTNEQLEEYGLYGSQWTILYCLHKFGPMTQKEIWTYLHVEAPTVTRTIKRLEENGWIYRTLGNDKREKVVALTEEAVNKYHDIQLKLKEFEDHTLSCFSEQEKEQMYQFILKFTKQGSEMNTK</sequence>
<accession>A0A0M4GAU1</accession>
<dbReference type="PROSITE" id="PS50995">
    <property type="entry name" value="HTH_MARR_2"/>
    <property type="match status" value="1"/>
</dbReference>
<dbReference type="OrthoDB" id="1904211at2"/>
<keyword evidence="3" id="KW-0804">Transcription</keyword>
<dbReference type="SMART" id="SM00347">
    <property type="entry name" value="HTH_MARR"/>
    <property type="match status" value="1"/>
</dbReference>
<dbReference type="EMBL" id="CP012600">
    <property type="protein sequence ID" value="ALC82708.1"/>
    <property type="molecule type" value="Genomic_DNA"/>
</dbReference>
<protein>
    <submittedName>
        <fullName evidence="5">MarR family transcriptional regulator</fullName>
    </submittedName>
</protein>
<dbReference type="Proteomes" id="UP000067625">
    <property type="component" value="Chromosome"/>
</dbReference>
<dbReference type="PANTHER" id="PTHR42756">
    <property type="entry name" value="TRANSCRIPTIONAL REGULATOR, MARR"/>
    <property type="match status" value="1"/>
</dbReference>
<dbReference type="AlphaFoldDB" id="A0A0M4GAU1"/>
<dbReference type="InterPro" id="IPR000835">
    <property type="entry name" value="HTH_MarR-typ"/>
</dbReference>
<keyword evidence="2" id="KW-0238">DNA-binding</keyword>
<reference evidence="5 6" key="2">
    <citation type="journal article" date="2016" name="Int. J. Syst. Evol. Microbiol.">
        <title>Bacillus gobiensis sp. nov., isolated from a soil sample.</title>
        <authorList>
            <person name="Liu B."/>
            <person name="Liu G.H."/>
            <person name="Cetin S."/>
            <person name="Schumann P."/>
            <person name="Pan Z.Z."/>
            <person name="Chen Q.Q."/>
        </authorList>
    </citation>
    <scope>NUCLEOTIDE SEQUENCE [LARGE SCALE GENOMIC DNA]</scope>
    <source>
        <strain evidence="5 6">FJAT-4402</strain>
    </source>
</reference>
<evidence type="ECO:0000256" key="3">
    <source>
        <dbReference type="ARBA" id="ARBA00023163"/>
    </source>
</evidence>
<reference evidence="6" key="1">
    <citation type="submission" date="2015-08" db="EMBL/GenBank/DDBJ databases">
        <title>Genome sequencing project for genomic taxonomy and phylogenomics of Bacillus-like bacteria.</title>
        <authorList>
            <person name="Liu B."/>
            <person name="Wang J."/>
            <person name="Zhu Y."/>
            <person name="Liu G."/>
            <person name="Chen Q."/>
            <person name="Chen Z."/>
            <person name="Lan J."/>
            <person name="Che J."/>
            <person name="Ge C."/>
            <person name="Shi H."/>
            <person name="Pan Z."/>
            <person name="Liu X."/>
        </authorList>
    </citation>
    <scope>NUCLEOTIDE SEQUENCE [LARGE SCALE GENOMIC DNA]</scope>
    <source>
        <strain evidence="6">FJAT-4402</strain>
    </source>
</reference>
<dbReference type="PATRIC" id="fig|1441095.3.peg.3269"/>
<dbReference type="PANTHER" id="PTHR42756:SF1">
    <property type="entry name" value="TRANSCRIPTIONAL REPRESSOR OF EMRAB OPERON"/>
    <property type="match status" value="1"/>
</dbReference>
<dbReference type="InterPro" id="IPR036390">
    <property type="entry name" value="WH_DNA-bd_sf"/>
</dbReference>
<name>A0A0M4GAU1_9BACI</name>
<dbReference type="GO" id="GO:0003700">
    <property type="term" value="F:DNA-binding transcription factor activity"/>
    <property type="evidence" value="ECO:0007669"/>
    <property type="project" value="InterPro"/>
</dbReference>
<evidence type="ECO:0000256" key="2">
    <source>
        <dbReference type="ARBA" id="ARBA00023125"/>
    </source>
</evidence>
<dbReference type="PRINTS" id="PR00598">
    <property type="entry name" value="HTHMARR"/>
</dbReference>
<organism evidence="5 6">
    <name type="scientific">Bacillus gobiensis</name>
    <dbReference type="NCBI Taxonomy" id="1441095"/>
    <lineage>
        <taxon>Bacteria</taxon>
        <taxon>Bacillati</taxon>
        <taxon>Bacillota</taxon>
        <taxon>Bacilli</taxon>
        <taxon>Bacillales</taxon>
        <taxon>Bacillaceae</taxon>
        <taxon>Bacillus</taxon>
    </lineage>
</organism>
<feature type="domain" description="HTH marR-type" evidence="4">
    <location>
        <begin position="5"/>
        <end position="136"/>
    </location>
</feature>
<dbReference type="SUPFAM" id="SSF46785">
    <property type="entry name" value="Winged helix' DNA-binding domain"/>
    <property type="match status" value="1"/>
</dbReference>
<evidence type="ECO:0000256" key="1">
    <source>
        <dbReference type="ARBA" id="ARBA00023015"/>
    </source>
</evidence>
<gene>
    <name evidence="5" type="ORF">AM592_14805</name>
</gene>